<dbReference type="InParanoid" id="A0A2V0NYN6"/>
<feature type="compositionally biased region" description="Basic and acidic residues" evidence="1">
    <location>
        <begin position="8"/>
        <end position="25"/>
    </location>
</feature>
<evidence type="ECO:0000313" key="3">
    <source>
        <dbReference type="Proteomes" id="UP000247498"/>
    </source>
</evidence>
<sequence>MSDPAHGGSERAGDNPSEREVKLESKPASALGNREVDLESGDNPEERGGKGGEEGGKERAGREESGGGERQGGEEGREAGGGEMGAGGFEPASAPGGEGGVERAGREEGGAEEGAEGGRDYGRFGVGDDEGAAEGGFKGGHVSKSGVGEPTAMGRAAAAAMEEFGGCVERGEVAPPERYPGQGV</sequence>
<gene>
    <name evidence="2" type="ORF">Rsub_05113</name>
</gene>
<dbReference type="EMBL" id="BDRX01000034">
    <property type="protein sequence ID" value="GBF92744.1"/>
    <property type="molecule type" value="Genomic_DNA"/>
</dbReference>
<reference evidence="2 3" key="1">
    <citation type="journal article" date="2018" name="Sci. Rep.">
        <title>Raphidocelis subcapitata (=Pseudokirchneriella subcapitata) provides an insight into genome evolution and environmental adaptations in the Sphaeropleales.</title>
        <authorList>
            <person name="Suzuki S."/>
            <person name="Yamaguchi H."/>
            <person name="Nakajima N."/>
            <person name="Kawachi M."/>
        </authorList>
    </citation>
    <scope>NUCLEOTIDE SEQUENCE [LARGE SCALE GENOMIC DNA]</scope>
    <source>
        <strain evidence="2 3">NIES-35</strain>
    </source>
</reference>
<dbReference type="AlphaFoldDB" id="A0A2V0NYN6"/>
<proteinExistence type="predicted"/>
<accession>A0A2V0NYN6</accession>
<feature type="compositionally biased region" description="Basic and acidic residues" evidence="1">
    <location>
        <begin position="100"/>
        <end position="109"/>
    </location>
</feature>
<feature type="region of interest" description="Disordered" evidence="1">
    <location>
        <begin position="1"/>
        <end position="149"/>
    </location>
</feature>
<feature type="compositionally biased region" description="Basic and acidic residues" evidence="1">
    <location>
        <begin position="44"/>
        <end position="80"/>
    </location>
</feature>
<evidence type="ECO:0000313" key="2">
    <source>
        <dbReference type="EMBL" id="GBF92744.1"/>
    </source>
</evidence>
<evidence type="ECO:0000256" key="1">
    <source>
        <dbReference type="SAM" id="MobiDB-lite"/>
    </source>
</evidence>
<organism evidence="2 3">
    <name type="scientific">Raphidocelis subcapitata</name>
    <dbReference type="NCBI Taxonomy" id="307507"/>
    <lineage>
        <taxon>Eukaryota</taxon>
        <taxon>Viridiplantae</taxon>
        <taxon>Chlorophyta</taxon>
        <taxon>core chlorophytes</taxon>
        <taxon>Chlorophyceae</taxon>
        <taxon>CS clade</taxon>
        <taxon>Sphaeropleales</taxon>
        <taxon>Selenastraceae</taxon>
        <taxon>Raphidocelis</taxon>
    </lineage>
</organism>
<name>A0A2V0NYN6_9CHLO</name>
<keyword evidence="3" id="KW-1185">Reference proteome</keyword>
<protein>
    <submittedName>
        <fullName evidence="2">Uncharacterized protein</fullName>
    </submittedName>
</protein>
<comment type="caution">
    <text evidence="2">The sequence shown here is derived from an EMBL/GenBank/DDBJ whole genome shotgun (WGS) entry which is preliminary data.</text>
</comment>
<dbReference type="Proteomes" id="UP000247498">
    <property type="component" value="Unassembled WGS sequence"/>
</dbReference>